<dbReference type="Proteomes" id="UP000279259">
    <property type="component" value="Unassembled WGS sequence"/>
</dbReference>
<evidence type="ECO:0000313" key="1">
    <source>
        <dbReference type="EMBL" id="RSH87307.1"/>
    </source>
</evidence>
<reference evidence="1 2" key="1">
    <citation type="submission" date="2018-11" db="EMBL/GenBank/DDBJ databases">
        <title>Genome sequence of Saitozyma podzolica DSM 27192.</title>
        <authorList>
            <person name="Aliyu H."/>
            <person name="Gorte O."/>
            <person name="Ochsenreither K."/>
        </authorList>
    </citation>
    <scope>NUCLEOTIDE SEQUENCE [LARGE SCALE GENOMIC DNA]</scope>
    <source>
        <strain evidence="1 2">DSM 27192</strain>
    </source>
</reference>
<gene>
    <name evidence="1" type="ORF">EHS25_003216</name>
</gene>
<proteinExistence type="predicted"/>
<comment type="caution">
    <text evidence="1">The sequence shown here is derived from an EMBL/GenBank/DDBJ whole genome shotgun (WGS) entry which is preliminary data.</text>
</comment>
<evidence type="ECO:0000313" key="2">
    <source>
        <dbReference type="Proteomes" id="UP000279259"/>
    </source>
</evidence>
<accession>A0A427Y8E0</accession>
<keyword evidence="2" id="KW-1185">Reference proteome</keyword>
<dbReference type="OrthoDB" id="2562728at2759"/>
<dbReference type="AlphaFoldDB" id="A0A427Y8E0"/>
<sequence length="84" mass="9308">MDKKPNGKRDLHREPWTDDHTLALLRSTVHLVLANRRDIYAPPSLHGVSYNGGNAINQKLQQMLRRFCAGYPGGQGVVDEVVGG</sequence>
<organism evidence="1 2">
    <name type="scientific">Saitozyma podzolica</name>
    <dbReference type="NCBI Taxonomy" id="1890683"/>
    <lineage>
        <taxon>Eukaryota</taxon>
        <taxon>Fungi</taxon>
        <taxon>Dikarya</taxon>
        <taxon>Basidiomycota</taxon>
        <taxon>Agaricomycotina</taxon>
        <taxon>Tremellomycetes</taxon>
        <taxon>Tremellales</taxon>
        <taxon>Trimorphomycetaceae</taxon>
        <taxon>Saitozyma</taxon>
    </lineage>
</organism>
<protein>
    <submittedName>
        <fullName evidence="1">Uncharacterized protein</fullName>
    </submittedName>
</protein>
<dbReference type="EMBL" id="RSCD01000017">
    <property type="protein sequence ID" value="RSH87307.1"/>
    <property type="molecule type" value="Genomic_DNA"/>
</dbReference>
<name>A0A427Y8E0_9TREE</name>